<evidence type="ECO:0000313" key="2">
    <source>
        <dbReference type="EMBL" id="KAG8626784.1"/>
    </source>
</evidence>
<feature type="region of interest" description="Disordered" evidence="1">
    <location>
        <begin position="604"/>
        <end position="647"/>
    </location>
</feature>
<feature type="region of interest" description="Disordered" evidence="1">
    <location>
        <begin position="146"/>
        <end position="281"/>
    </location>
</feature>
<dbReference type="EMBL" id="JAESVG020000006">
    <property type="protein sequence ID" value="KAG8626784.1"/>
    <property type="molecule type" value="Genomic_DNA"/>
</dbReference>
<feature type="region of interest" description="Disordered" evidence="1">
    <location>
        <begin position="905"/>
        <end position="924"/>
    </location>
</feature>
<dbReference type="AlphaFoldDB" id="A0A8K0L1N7"/>
<organism evidence="2 3">
    <name type="scientific">Elsinoe batatas</name>
    <dbReference type="NCBI Taxonomy" id="2601811"/>
    <lineage>
        <taxon>Eukaryota</taxon>
        <taxon>Fungi</taxon>
        <taxon>Dikarya</taxon>
        <taxon>Ascomycota</taxon>
        <taxon>Pezizomycotina</taxon>
        <taxon>Dothideomycetes</taxon>
        <taxon>Dothideomycetidae</taxon>
        <taxon>Myriangiales</taxon>
        <taxon>Elsinoaceae</taxon>
        <taxon>Elsinoe</taxon>
    </lineage>
</organism>
<dbReference type="OrthoDB" id="5288142at2759"/>
<comment type="caution">
    <text evidence="2">The sequence shown here is derived from an EMBL/GenBank/DDBJ whole genome shotgun (WGS) entry which is preliminary data.</text>
</comment>
<feature type="compositionally biased region" description="Basic and acidic residues" evidence="1">
    <location>
        <begin position="63"/>
        <end position="75"/>
    </location>
</feature>
<evidence type="ECO:0000313" key="3">
    <source>
        <dbReference type="Proteomes" id="UP000809789"/>
    </source>
</evidence>
<reference evidence="2" key="1">
    <citation type="submission" date="2021-07" db="EMBL/GenBank/DDBJ databases">
        <title>Elsinoe batatas strain:CRI-CJ2 Genome sequencing and assembly.</title>
        <authorList>
            <person name="Huang L."/>
        </authorList>
    </citation>
    <scope>NUCLEOTIDE SEQUENCE</scope>
    <source>
        <strain evidence="2">CRI-CJ2</strain>
    </source>
</reference>
<feature type="compositionally biased region" description="Polar residues" evidence="1">
    <location>
        <begin position="181"/>
        <end position="200"/>
    </location>
</feature>
<keyword evidence="3" id="KW-1185">Reference proteome</keyword>
<feature type="compositionally biased region" description="Polar residues" evidence="1">
    <location>
        <begin position="146"/>
        <end position="158"/>
    </location>
</feature>
<protein>
    <submittedName>
        <fullName evidence="2">Uncharacterized protein</fullName>
    </submittedName>
</protein>
<sequence>MAAATTPWPVMRTASTEHLDIRHPTPDLNILPDGAVNHNVARLEQSAEELSQGGSDIGDEIRKLQEEQRRSDSRRSSLNSQASRANIQQNNHSITSRSRGASTSSYSNSIVDLNREARWGGYSPGGFIGSPAQSINSGSWSQAVLHRSASNAMSTSTRPEPVQEGRPLDSPLASPIVSAVRQASHSSLSRSVSIQNSIQPSRRGSRSSKRSSVGSVGSAGSPRTSRKSAEFVETEDLETEKTPVKESEVLEESEDKENMPHYAHSRHESEQQSIHERPGSSDTYRQANILFQDFDGVHFSPTHEEFVEVDEYGNEIRRIPLELAGQELLHQQELLTPRAHKVTFAHPPPPDHMVYYPAPVPRMLNLPKKLSSKPTPAMIAQRKSQVMMQAPKTNRKSALQIGEFGFEREQQRASMVQLDEMNEEGGQNSKPASLRSNSPARAPQSPQRPNMQQRSSMATLSHMQHRASMATLSGHIPANLPPQLRASLFFDAPAAQQNVNIQSESAVATLDSILQASATAPVSVFTDHPFAGRVGGQIYAREDRPRAKRNTLSNPLITDAKNSARPISEMNLKSPRRRSITGMLTGRQDDDDKPKLARRNSVMSMFTDLGHSDGKKLPKRNSRMSLNSENMLGNESTSRPISPAPSAPLDQAEYQEYEEDQLEDEQAEEDEEEILDEELDPVYAQPTTLLAELQLRKAQQKTRNRTAATAFPNGMHSTLLQLDAVAQIEAKKRKNHKVALAWEDPSVHAKQNEEVDEDIPLAVLYPTKNGLRPKRPGESDWDRPIGLLEKRQLEDNEPLSSRRNRILGINPKAANRLAPSPSNLSSPHGASAPASSCGEPSPAYAHSVSNQENQPAEVDEDDLPLAERRRRIQQKAALDSALGDVVAKDNKSTFETDVLSVLIPPAAATKPASPTSAEIPEDETLGQRRARLQREALAANPREERRPTPLRNSVSLANLLSAVPLDPSKDRVDRDRRNASSPAPGTLLGNHDAKARDLKEKMRQRNARTSSYMDGPGGLQRAGSQGDLVGAMGGPGMGLGQRRQSGTTLLNLNLQPSASMPAGMNQAYVNGAANGAVAAMKMAGWQGGMAQGQQGQMMNPLAFSNFVPPAPVTGMGFQGGMAAYGQDFNGMNMNMQGMQGMMGQGMMTPGQGMGMQDMAMGMQGMQYPNPMMMNGVGMGMYNPNMMGYGGMGVAGYGMQDPLLGMDPQRRENIDRWRSSVAQ</sequence>
<feature type="compositionally biased region" description="Low complexity" evidence="1">
    <location>
        <begin position="76"/>
        <end position="86"/>
    </location>
</feature>
<feature type="compositionally biased region" description="Polar residues" evidence="1">
    <location>
        <begin position="425"/>
        <end position="462"/>
    </location>
</feature>
<feature type="region of interest" description="Disordered" evidence="1">
    <location>
        <begin position="63"/>
        <end position="106"/>
    </location>
</feature>
<feature type="compositionally biased region" description="Basic and acidic residues" evidence="1">
    <location>
        <begin position="265"/>
        <end position="279"/>
    </location>
</feature>
<dbReference type="Proteomes" id="UP000809789">
    <property type="component" value="Unassembled WGS sequence"/>
</dbReference>
<name>A0A8K0L1N7_9PEZI</name>
<feature type="compositionally biased region" description="Basic and acidic residues" evidence="1">
    <location>
        <begin position="239"/>
        <end position="248"/>
    </location>
</feature>
<feature type="compositionally biased region" description="Low complexity" evidence="1">
    <location>
        <begin position="905"/>
        <end position="917"/>
    </location>
</feature>
<feature type="compositionally biased region" description="Low complexity" evidence="1">
    <location>
        <begin position="210"/>
        <end position="221"/>
    </location>
</feature>
<feature type="compositionally biased region" description="Polar residues" evidence="1">
    <location>
        <begin position="623"/>
        <end position="640"/>
    </location>
</feature>
<feature type="region of interest" description="Disordered" evidence="1">
    <location>
        <begin position="961"/>
        <end position="990"/>
    </location>
</feature>
<proteinExistence type="predicted"/>
<feature type="region of interest" description="Disordered" evidence="1">
    <location>
        <begin position="420"/>
        <end position="464"/>
    </location>
</feature>
<feature type="compositionally biased region" description="Low complexity" evidence="1">
    <location>
        <begin position="93"/>
        <end position="106"/>
    </location>
</feature>
<feature type="compositionally biased region" description="Low complexity" evidence="1">
    <location>
        <begin position="825"/>
        <end position="836"/>
    </location>
</feature>
<feature type="region of interest" description="Disordered" evidence="1">
    <location>
        <begin position="792"/>
        <end position="863"/>
    </location>
</feature>
<accession>A0A8K0L1N7</accession>
<gene>
    <name evidence="2" type="ORF">KVT40_005729</name>
</gene>
<feature type="compositionally biased region" description="Basic and acidic residues" evidence="1">
    <location>
        <begin position="967"/>
        <end position="978"/>
    </location>
</feature>
<evidence type="ECO:0000256" key="1">
    <source>
        <dbReference type="SAM" id="MobiDB-lite"/>
    </source>
</evidence>